<dbReference type="AlphaFoldDB" id="A0A1Q9BVL9"/>
<feature type="non-terminal residue" evidence="2">
    <location>
        <position position="1"/>
    </location>
</feature>
<evidence type="ECO:0000256" key="1">
    <source>
        <dbReference type="SAM" id="MobiDB-lite"/>
    </source>
</evidence>
<feature type="compositionally biased region" description="Polar residues" evidence="1">
    <location>
        <begin position="1"/>
        <end position="10"/>
    </location>
</feature>
<dbReference type="EMBL" id="LSRX01003352">
    <property type="protein sequence ID" value="OLP74684.1"/>
    <property type="molecule type" value="Genomic_DNA"/>
</dbReference>
<accession>A0A1Q9BVL9</accession>
<keyword evidence="3" id="KW-1185">Reference proteome</keyword>
<evidence type="ECO:0000313" key="3">
    <source>
        <dbReference type="Proteomes" id="UP000186817"/>
    </source>
</evidence>
<protein>
    <submittedName>
        <fullName evidence="2">Uncharacterized protein</fullName>
    </submittedName>
</protein>
<feature type="region of interest" description="Disordered" evidence="1">
    <location>
        <begin position="1"/>
        <end position="23"/>
    </location>
</feature>
<sequence>ERGASQTSPTVAVYGGLPTQQPDTMSVMVPEGVVAGQPLTVSNPDGFNFVVHVPQGARPGTAGELTALPPASSKDPGHRLLSILAFRPDTMSVMVPEGVVAGQPLT</sequence>
<feature type="non-terminal residue" evidence="2">
    <location>
        <position position="106"/>
    </location>
</feature>
<gene>
    <name evidence="2" type="ORF">AK812_SmicGene45709</name>
</gene>
<name>A0A1Q9BVL9_SYMMI</name>
<comment type="caution">
    <text evidence="2">The sequence shown here is derived from an EMBL/GenBank/DDBJ whole genome shotgun (WGS) entry which is preliminary data.</text>
</comment>
<organism evidence="2 3">
    <name type="scientific">Symbiodinium microadriaticum</name>
    <name type="common">Dinoflagellate</name>
    <name type="synonym">Zooxanthella microadriatica</name>
    <dbReference type="NCBI Taxonomy" id="2951"/>
    <lineage>
        <taxon>Eukaryota</taxon>
        <taxon>Sar</taxon>
        <taxon>Alveolata</taxon>
        <taxon>Dinophyceae</taxon>
        <taxon>Suessiales</taxon>
        <taxon>Symbiodiniaceae</taxon>
        <taxon>Symbiodinium</taxon>
    </lineage>
</organism>
<dbReference type="Proteomes" id="UP000186817">
    <property type="component" value="Unassembled WGS sequence"/>
</dbReference>
<reference evidence="2 3" key="1">
    <citation type="submission" date="2016-02" db="EMBL/GenBank/DDBJ databases">
        <title>Genome analysis of coral dinoflagellate symbionts highlights evolutionary adaptations to a symbiotic lifestyle.</title>
        <authorList>
            <person name="Aranda M."/>
            <person name="Li Y."/>
            <person name="Liew Y.J."/>
            <person name="Baumgarten S."/>
            <person name="Simakov O."/>
            <person name="Wilson M."/>
            <person name="Piel J."/>
            <person name="Ashoor H."/>
            <person name="Bougouffa S."/>
            <person name="Bajic V.B."/>
            <person name="Ryu T."/>
            <person name="Ravasi T."/>
            <person name="Bayer T."/>
            <person name="Micklem G."/>
            <person name="Kim H."/>
            <person name="Bhak J."/>
            <person name="Lajeunesse T.C."/>
            <person name="Voolstra C.R."/>
        </authorList>
    </citation>
    <scope>NUCLEOTIDE SEQUENCE [LARGE SCALE GENOMIC DNA]</scope>
    <source>
        <strain evidence="2 3">CCMP2467</strain>
    </source>
</reference>
<evidence type="ECO:0000313" key="2">
    <source>
        <dbReference type="EMBL" id="OLP74684.1"/>
    </source>
</evidence>
<proteinExistence type="predicted"/>